<organism evidence="1">
    <name type="scientific">viral metagenome</name>
    <dbReference type="NCBI Taxonomy" id="1070528"/>
    <lineage>
        <taxon>unclassified sequences</taxon>
        <taxon>metagenomes</taxon>
        <taxon>organismal metagenomes</taxon>
    </lineage>
</organism>
<name>A0A6C0I0Y3_9ZZZZ</name>
<reference evidence="1" key="1">
    <citation type="journal article" date="2020" name="Nature">
        <title>Giant virus diversity and host interactions through global metagenomics.</title>
        <authorList>
            <person name="Schulz F."/>
            <person name="Roux S."/>
            <person name="Paez-Espino D."/>
            <person name="Jungbluth S."/>
            <person name="Walsh D.A."/>
            <person name="Denef V.J."/>
            <person name="McMahon K.D."/>
            <person name="Konstantinidis K.T."/>
            <person name="Eloe-Fadrosh E.A."/>
            <person name="Kyrpides N.C."/>
            <person name="Woyke T."/>
        </authorList>
    </citation>
    <scope>NUCLEOTIDE SEQUENCE</scope>
    <source>
        <strain evidence="1">GVMAG-M-3300023184-184</strain>
    </source>
</reference>
<proteinExistence type="predicted"/>
<dbReference type="AlphaFoldDB" id="A0A6C0I0Y3"/>
<accession>A0A6C0I0Y3</accession>
<sequence>MSKQIFKKPIESSHLFDILEQTCIKNDDHYIIDINAYKKIKFHNLHINFLESISEYYHTSKKYYIEREFTYNSFTNIVRQICKFNNIRFTSNICYNHSTYYIHYIIYFIKDESKEK</sequence>
<protein>
    <submittedName>
        <fullName evidence="1">Uncharacterized protein</fullName>
    </submittedName>
</protein>
<dbReference type="EMBL" id="MN740058">
    <property type="protein sequence ID" value="QHT86065.1"/>
    <property type="molecule type" value="Genomic_DNA"/>
</dbReference>
<evidence type="ECO:0000313" key="1">
    <source>
        <dbReference type="EMBL" id="QHT86065.1"/>
    </source>
</evidence>